<dbReference type="OrthoDB" id="4772576at2"/>
<dbReference type="Proteomes" id="UP000251995">
    <property type="component" value="Chromosome"/>
</dbReference>
<evidence type="ECO:0000259" key="1">
    <source>
        <dbReference type="Pfam" id="PF08044"/>
    </source>
</evidence>
<organism evidence="2 3">
    <name type="scientific">Acidipropionibacterium virtanenii</name>
    <dbReference type="NCBI Taxonomy" id="2057246"/>
    <lineage>
        <taxon>Bacteria</taxon>
        <taxon>Bacillati</taxon>
        <taxon>Actinomycetota</taxon>
        <taxon>Actinomycetes</taxon>
        <taxon>Propionibacteriales</taxon>
        <taxon>Propionibacteriaceae</taxon>
        <taxon>Acidipropionibacterium</taxon>
    </lineage>
</organism>
<feature type="domain" description="DUF1707" evidence="1">
    <location>
        <begin position="10"/>
        <end position="62"/>
    </location>
</feature>
<dbReference type="InterPro" id="IPR012551">
    <property type="entry name" value="DUF1707_SHOCT-like"/>
</dbReference>
<dbReference type="EMBL" id="CP025198">
    <property type="protein sequence ID" value="AXE38951.1"/>
    <property type="molecule type" value="Genomic_DNA"/>
</dbReference>
<reference evidence="2 3" key="1">
    <citation type="submission" date="2017-12" db="EMBL/GenBank/DDBJ databases">
        <title>The whole genome sequence of the Acidipropionibacterium virtanenii sp. nov. type strain JS278.</title>
        <authorList>
            <person name="Laine P."/>
            <person name="Deptula P."/>
            <person name="Varmanen P."/>
            <person name="Auvinen P."/>
        </authorList>
    </citation>
    <scope>NUCLEOTIDE SEQUENCE [LARGE SCALE GENOMIC DNA]</scope>
    <source>
        <strain evidence="2 3">JS278</strain>
    </source>
</reference>
<sequence>MGVTADLPRVRAGFADRDATVSRLGDAYAAGYLQDAEYQERSDRAVSAKFRDELDPLVTDLPEQLRDHPLESAPPAVRVSDSGVGRRENMIAVFSGASRQGDWIAPSRVGAYALCGGLELDLRDSIWPAEGTVRVSCALVMGGAAIKVPEGVRVVNHLVPVMGGVDTKGLRASRTGPVLELNGIVLMGGLGIYGPDAEEWYSDQERRHQRHEERRQRRLGR</sequence>
<dbReference type="Pfam" id="PF08044">
    <property type="entry name" value="DUF1707"/>
    <property type="match status" value="1"/>
</dbReference>
<evidence type="ECO:0000313" key="3">
    <source>
        <dbReference type="Proteomes" id="UP000251995"/>
    </source>
</evidence>
<dbReference type="PANTHER" id="PTHR40763">
    <property type="entry name" value="MEMBRANE PROTEIN-RELATED"/>
    <property type="match status" value="1"/>
</dbReference>
<protein>
    <recommendedName>
        <fullName evidence="1">DUF1707 domain-containing protein</fullName>
    </recommendedName>
</protein>
<dbReference type="AlphaFoldDB" id="A0A344UUK3"/>
<accession>A0A344UUK3</accession>
<dbReference type="KEGG" id="acij:JS278_01792"/>
<dbReference type="PANTHER" id="PTHR40763:SF4">
    <property type="entry name" value="DUF1707 DOMAIN-CONTAINING PROTEIN"/>
    <property type="match status" value="1"/>
</dbReference>
<name>A0A344UUK3_9ACTN</name>
<proteinExistence type="predicted"/>
<keyword evidence="3" id="KW-1185">Reference proteome</keyword>
<gene>
    <name evidence="2" type="ORF">JS278_01792</name>
</gene>
<evidence type="ECO:0000313" key="2">
    <source>
        <dbReference type="EMBL" id="AXE38951.1"/>
    </source>
</evidence>